<dbReference type="Pfam" id="PF00781">
    <property type="entry name" value="DAGK_cat"/>
    <property type="match status" value="1"/>
</dbReference>
<dbReference type="Proteomes" id="UP000027265">
    <property type="component" value="Unassembled WGS sequence"/>
</dbReference>
<dbReference type="Gene3D" id="3.40.50.10330">
    <property type="entry name" value="Probable inorganic polyphosphate/atp-NAD kinase, domain 1"/>
    <property type="match status" value="1"/>
</dbReference>
<feature type="domain" description="DAGKc" evidence="1">
    <location>
        <begin position="1"/>
        <end position="146"/>
    </location>
</feature>
<dbReference type="GO" id="GO:0001727">
    <property type="term" value="F:lipid kinase activity"/>
    <property type="evidence" value="ECO:0007669"/>
    <property type="project" value="TreeGrafter"/>
</dbReference>
<gene>
    <name evidence="2" type="ORF">JAAARDRAFT_174651</name>
</gene>
<evidence type="ECO:0000313" key="2">
    <source>
        <dbReference type="EMBL" id="KDQ59398.1"/>
    </source>
</evidence>
<dbReference type="EMBL" id="KL197715">
    <property type="protein sequence ID" value="KDQ59398.1"/>
    <property type="molecule type" value="Genomic_DNA"/>
</dbReference>
<dbReference type="OrthoDB" id="336240at2759"/>
<keyword evidence="3" id="KW-1185">Reference proteome</keyword>
<dbReference type="InParanoid" id="A0A067PX48"/>
<dbReference type="InterPro" id="IPR001206">
    <property type="entry name" value="Diacylglycerol_kinase_cat_dom"/>
</dbReference>
<dbReference type="SUPFAM" id="SSF111331">
    <property type="entry name" value="NAD kinase/diacylglycerol kinase-like"/>
    <property type="match status" value="1"/>
</dbReference>
<reference evidence="3" key="1">
    <citation type="journal article" date="2014" name="Proc. Natl. Acad. Sci. U.S.A.">
        <title>Extensive sampling of basidiomycete genomes demonstrates inadequacy of the white-rot/brown-rot paradigm for wood decay fungi.</title>
        <authorList>
            <person name="Riley R."/>
            <person name="Salamov A.A."/>
            <person name="Brown D.W."/>
            <person name="Nagy L.G."/>
            <person name="Floudas D."/>
            <person name="Held B.W."/>
            <person name="Levasseur A."/>
            <person name="Lombard V."/>
            <person name="Morin E."/>
            <person name="Otillar R."/>
            <person name="Lindquist E.A."/>
            <person name="Sun H."/>
            <person name="LaButti K.M."/>
            <person name="Schmutz J."/>
            <person name="Jabbour D."/>
            <person name="Luo H."/>
            <person name="Baker S.E."/>
            <person name="Pisabarro A.G."/>
            <person name="Walton J.D."/>
            <person name="Blanchette R.A."/>
            <person name="Henrissat B."/>
            <person name="Martin F."/>
            <person name="Cullen D."/>
            <person name="Hibbett D.S."/>
            <person name="Grigoriev I.V."/>
        </authorList>
    </citation>
    <scope>NUCLEOTIDE SEQUENCE [LARGE SCALE GENOMIC DNA]</scope>
    <source>
        <strain evidence="3">MUCL 33604</strain>
    </source>
</reference>
<dbReference type="STRING" id="933084.A0A067PX48"/>
<dbReference type="GO" id="GO:0046512">
    <property type="term" value="P:sphingosine biosynthetic process"/>
    <property type="evidence" value="ECO:0007669"/>
    <property type="project" value="TreeGrafter"/>
</dbReference>
<organism evidence="2 3">
    <name type="scientific">Jaapia argillacea MUCL 33604</name>
    <dbReference type="NCBI Taxonomy" id="933084"/>
    <lineage>
        <taxon>Eukaryota</taxon>
        <taxon>Fungi</taxon>
        <taxon>Dikarya</taxon>
        <taxon>Basidiomycota</taxon>
        <taxon>Agaricomycotina</taxon>
        <taxon>Agaricomycetes</taxon>
        <taxon>Agaricomycetidae</taxon>
        <taxon>Jaapiales</taxon>
        <taxon>Jaapiaceae</taxon>
        <taxon>Jaapia</taxon>
    </lineage>
</organism>
<dbReference type="InterPro" id="IPR017438">
    <property type="entry name" value="ATP-NAD_kinase_N"/>
</dbReference>
<dbReference type="GO" id="GO:0005737">
    <property type="term" value="C:cytoplasm"/>
    <property type="evidence" value="ECO:0007669"/>
    <property type="project" value="TreeGrafter"/>
</dbReference>
<dbReference type="PROSITE" id="PS50146">
    <property type="entry name" value="DAGK"/>
    <property type="match status" value="1"/>
</dbReference>
<dbReference type="PANTHER" id="PTHR12358:SF105">
    <property type="entry name" value="DAGKC DOMAIN-CONTAINING PROTEIN"/>
    <property type="match status" value="1"/>
</dbReference>
<dbReference type="GO" id="GO:0016020">
    <property type="term" value="C:membrane"/>
    <property type="evidence" value="ECO:0007669"/>
    <property type="project" value="TreeGrafter"/>
</dbReference>
<dbReference type="AlphaFoldDB" id="A0A067PX48"/>
<proteinExistence type="predicted"/>
<protein>
    <recommendedName>
        <fullName evidence="1">DAGKc domain-containing protein</fullName>
    </recommendedName>
</protein>
<name>A0A067PX48_9AGAM</name>
<dbReference type="InterPro" id="IPR016064">
    <property type="entry name" value="NAD/diacylglycerol_kinase_sf"/>
</dbReference>
<dbReference type="HOGENOM" id="CLU_048757_0_0_1"/>
<evidence type="ECO:0000259" key="1">
    <source>
        <dbReference type="PROSITE" id="PS50146"/>
    </source>
</evidence>
<accession>A0A067PX48</accession>
<sequence>MSLLVLYNPVCGDRTAKQFVDEHVLPVLENHGRTPTKLVATEGESHAGRVVADFIEESGGGTVTVVLASGDGTVHEIINHLCSVGNSVHILFVLIPCGTANALYSSLFPPKIPPTDTNVHKLKSLQSFIDASPTKPLTLAKTSFSSSSVYSVVVTSTALHASILHDSEELRAEMPGIERFKVAARNNITRWYNASVNLLPLPSTGSVEIYDPALDKFLPSTSGPDGSITLQGPFAYFLSTVNVDRLEPLFRISPLASSSPASTPSVDVVILRPLRDPSITIDSPDSRLLFAQKSGQVLGEAYNDGNHIKLRYDGSPANLISHGEGQGVVEYFRCAGWEWLPNEADEPAHLLCADGTIFHIERRGRARCGVISDQDHIQFAVYV</sequence>
<evidence type="ECO:0000313" key="3">
    <source>
        <dbReference type="Proteomes" id="UP000027265"/>
    </source>
</evidence>
<dbReference type="SMART" id="SM00046">
    <property type="entry name" value="DAGKc"/>
    <property type="match status" value="1"/>
</dbReference>
<dbReference type="InterPro" id="IPR050187">
    <property type="entry name" value="Lipid_Phosphate_FormReg"/>
</dbReference>
<dbReference type="PANTHER" id="PTHR12358">
    <property type="entry name" value="SPHINGOSINE KINASE"/>
    <property type="match status" value="1"/>
</dbReference>